<protein>
    <submittedName>
        <fullName evidence="1">Uncharacterized protein</fullName>
    </submittedName>
</protein>
<accession>A0ABS1FIP4</accession>
<keyword evidence="2" id="KW-1185">Reference proteome</keyword>
<gene>
    <name evidence="1" type="ORF">JIM95_01660</name>
</gene>
<comment type="caution">
    <text evidence="1">The sequence shown here is derived from an EMBL/GenBank/DDBJ whole genome shotgun (WGS) entry which is preliminary data.</text>
</comment>
<dbReference type="Proteomes" id="UP000650005">
    <property type="component" value="Unassembled WGS sequence"/>
</dbReference>
<reference evidence="1" key="1">
    <citation type="submission" date="2021-01" db="EMBL/GenBank/DDBJ databases">
        <title>Characterization of Corynebacterium spp. from penguins.</title>
        <authorList>
            <person name="Svec P."/>
        </authorList>
    </citation>
    <scope>NUCLEOTIDE SEQUENCE</scope>
    <source>
        <strain evidence="1">CCM 8835</strain>
    </source>
</reference>
<organism evidence="1 2">
    <name type="scientific">Corynebacterium antarcticum</name>
    <dbReference type="NCBI Taxonomy" id="2800405"/>
    <lineage>
        <taxon>Bacteria</taxon>
        <taxon>Bacillati</taxon>
        <taxon>Actinomycetota</taxon>
        <taxon>Actinomycetes</taxon>
        <taxon>Mycobacteriales</taxon>
        <taxon>Corynebacteriaceae</taxon>
        <taxon>Corynebacterium</taxon>
    </lineage>
</organism>
<name>A0ABS1FIP4_9CORY</name>
<dbReference type="EMBL" id="JAENIP010000007">
    <property type="protein sequence ID" value="MBK1843284.1"/>
    <property type="molecule type" value="Genomic_DNA"/>
</dbReference>
<sequence>MPRVLLLRSLVFPVDEEVAVVDEPFEEVRGEDVELPEAVAEVDSEDVVALPVASAPEVEVLELPVSGAGDDDVAVVVGVEPVEEGSVDPGDVVPADVDSVVDDPVDSVVEDGALVPGSVVGCPAVAAPASSSPMYM</sequence>
<evidence type="ECO:0000313" key="2">
    <source>
        <dbReference type="Proteomes" id="UP000650005"/>
    </source>
</evidence>
<evidence type="ECO:0000313" key="1">
    <source>
        <dbReference type="EMBL" id="MBK1843284.1"/>
    </source>
</evidence>
<proteinExistence type="predicted"/>